<accession>A0ABP7Q096</accession>
<evidence type="ECO:0000259" key="5">
    <source>
        <dbReference type="Pfam" id="PF04542"/>
    </source>
</evidence>
<comment type="caution">
    <text evidence="7">The sequence shown here is derived from an EMBL/GenBank/DDBJ whole genome shotgun (WGS) entry which is preliminary data.</text>
</comment>
<dbReference type="InterPro" id="IPR007627">
    <property type="entry name" value="RNA_pol_sigma70_r2"/>
</dbReference>
<evidence type="ECO:0000256" key="3">
    <source>
        <dbReference type="ARBA" id="ARBA00023082"/>
    </source>
</evidence>
<evidence type="ECO:0000259" key="6">
    <source>
        <dbReference type="Pfam" id="PF08281"/>
    </source>
</evidence>
<dbReference type="NCBIfam" id="TIGR02937">
    <property type="entry name" value="sigma70-ECF"/>
    <property type="match status" value="1"/>
</dbReference>
<name>A0ABP7Q096_9GAMM</name>
<proteinExistence type="inferred from homology"/>
<dbReference type="InterPro" id="IPR036388">
    <property type="entry name" value="WH-like_DNA-bd_sf"/>
</dbReference>
<gene>
    <name evidence="7" type="ORF">GCM10022278_34090</name>
</gene>
<sequence length="202" mass="22239">MISSSVNAAQSAGSGKHSVPDTGRLVELLAQVAEADRAAFHLLYQATSRKLYGVVLRIMKRQSLAEEVLQEVYLRIWNRADSFEASKASPITWMMTIARNRALDEVRRRTPELDDNSEIEMIADGSASSPHGRAEVSQALGRLQTCIDGVGGQQAQMVKLAYLDGLSREALATRFSQPVGTVKVWLHRSLKQIRACMAEVLS</sequence>
<dbReference type="SUPFAM" id="SSF88659">
    <property type="entry name" value="Sigma3 and sigma4 domains of RNA polymerase sigma factors"/>
    <property type="match status" value="1"/>
</dbReference>
<dbReference type="Proteomes" id="UP001501337">
    <property type="component" value="Unassembled WGS sequence"/>
</dbReference>
<dbReference type="Gene3D" id="1.10.1740.10">
    <property type="match status" value="1"/>
</dbReference>
<dbReference type="Gene3D" id="1.10.10.10">
    <property type="entry name" value="Winged helix-like DNA-binding domain superfamily/Winged helix DNA-binding domain"/>
    <property type="match status" value="1"/>
</dbReference>
<evidence type="ECO:0000313" key="7">
    <source>
        <dbReference type="EMBL" id="GAA3974193.1"/>
    </source>
</evidence>
<keyword evidence="4" id="KW-0804">Transcription</keyword>
<dbReference type="InterPro" id="IPR013324">
    <property type="entry name" value="RNA_pol_sigma_r3/r4-like"/>
</dbReference>
<reference evidence="8" key="1">
    <citation type="journal article" date="2019" name="Int. J. Syst. Evol. Microbiol.">
        <title>The Global Catalogue of Microorganisms (GCM) 10K type strain sequencing project: providing services to taxonomists for standard genome sequencing and annotation.</title>
        <authorList>
            <consortium name="The Broad Institute Genomics Platform"/>
            <consortium name="The Broad Institute Genome Sequencing Center for Infectious Disease"/>
            <person name="Wu L."/>
            <person name="Ma J."/>
        </authorList>
    </citation>
    <scope>NUCLEOTIDE SEQUENCE [LARGE SCALE GENOMIC DNA]</scope>
    <source>
        <strain evidence="8">JCM 17555</strain>
    </source>
</reference>
<organism evidence="7 8">
    <name type="scientific">Allohahella marinimesophila</name>
    <dbReference type="NCBI Taxonomy" id="1054972"/>
    <lineage>
        <taxon>Bacteria</taxon>
        <taxon>Pseudomonadati</taxon>
        <taxon>Pseudomonadota</taxon>
        <taxon>Gammaproteobacteria</taxon>
        <taxon>Oceanospirillales</taxon>
        <taxon>Hahellaceae</taxon>
        <taxon>Allohahella</taxon>
    </lineage>
</organism>
<feature type="domain" description="RNA polymerase sigma-70 region 2" evidence="5">
    <location>
        <begin position="43"/>
        <end position="110"/>
    </location>
</feature>
<dbReference type="InterPro" id="IPR013325">
    <property type="entry name" value="RNA_pol_sigma_r2"/>
</dbReference>
<dbReference type="SUPFAM" id="SSF88946">
    <property type="entry name" value="Sigma2 domain of RNA polymerase sigma factors"/>
    <property type="match status" value="1"/>
</dbReference>
<dbReference type="Pfam" id="PF04542">
    <property type="entry name" value="Sigma70_r2"/>
    <property type="match status" value="1"/>
</dbReference>
<dbReference type="RefSeq" id="WP_344808635.1">
    <property type="nucleotide sequence ID" value="NZ_BAABBO010000018.1"/>
</dbReference>
<feature type="domain" description="RNA polymerase sigma factor 70 region 4 type 2" evidence="6">
    <location>
        <begin position="142"/>
        <end position="193"/>
    </location>
</feature>
<evidence type="ECO:0000313" key="8">
    <source>
        <dbReference type="Proteomes" id="UP001501337"/>
    </source>
</evidence>
<keyword evidence="3" id="KW-0731">Sigma factor</keyword>
<dbReference type="InterPro" id="IPR014284">
    <property type="entry name" value="RNA_pol_sigma-70_dom"/>
</dbReference>
<comment type="similarity">
    <text evidence="1">Belongs to the sigma-70 factor family. ECF subfamily.</text>
</comment>
<protein>
    <submittedName>
        <fullName evidence="7">Sigma-70 family RNA polymerase sigma factor</fullName>
    </submittedName>
</protein>
<dbReference type="PANTHER" id="PTHR43133:SF62">
    <property type="entry name" value="RNA POLYMERASE SIGMA FACTOR SIGZ"/>
    <property type="match status" value="1"/>
</dbReference>
<evidence type="ECO:0000256" key="4">
    <source>
        <dbReference type="ARBA" id="ARBA00023163"/>
    </source>
</evidence>
<dbReference type="InterPro" id="IPR013249">
    <property type="entry name" value="RNA_pol_sigma70_r4_t2"/>
</dbReference>
<evidence type="ECO:0000256" key="2">
    <source>
        <dbReference type="ARBA" id="ARBA00023015"/>
    </source>
</evidence>
<keyword evidence="8" id="KW-1185">Reference proteome</keyword>
<dbReference type="PANTHER" id="PTHR43133">
    <property type="entry name" value="RNA POLYMERASE ECF-TYPE SIGMA FACTO"/>
    <property type="match status" value="1"/>
</dbReference>
<keyword evidence="2" id="KW-0805">Transcription regulation</keyword>
<evidence type="ECO:0000256" key="1">
    <source>
        <dbReference type="ARBA" id="ARBA00010641"/>
    </source>
</evidence>
<dbReference type="Pfam" id="PF08281">
    <property type="entry name" value="Sigma70_r4_2"/>
    <property type="match status" value="1"/>
</dbReference>
<dbReference type="InterPro" id="IPR039425">
    <property type="entry name" value="RNA_pol_sigma-70-like"/>
</dbReference>
<dbReference type="EMBL" id="BAABBO010000018">
    <property type="protein sequence ID" value="GAA3974193.1"/>
    <property type="molecule type" value="Genomic_DNA"/>
</dbReference>